<proteinExistence type="predicted"/>
<evidence type="ECO:0000259" key="4">
    <source>
        <dbReference type="Pfam" id="PF12776"/>
    </source>
</evidence>
<evidence type="ECO:0000256" key="1">
    <source>
        <dbReference type="ARBA" id="ARBA00001968"/>
    </source>
</evidence>
<gene>
    <name evidence="6" type="ORF">J1N35_014634</name>
</gene>
<dbReference type="Pfam" id="PF13359">
    <property type="entry name" value="DDE_Tnp_4"/>
    <property type="match status" value="1"/>
</dbReference>
<feature type="domain" description="Myb/SANT-like" evidence="4">
    <location>
        <begin position="20"/>
        <end position="113"/>
    </location>
</feature>
<protein>
    <recommendedName>
        <fullName evidence="8">Myb/SANT-like domain-containing protein</fullName>
    </recommendedName>
</protein>
<keyword evidence="2" id="KW-0479">Metal-binding</keyword>
<evidence type="ECO:0000313" key="7">
    <source>
        <dbReference type="Proteomes" id="UP000828251"/>
    </source>
</evidence>
<dbReference type="AlphaFoldDB" id="A0A9D4A7W0"/>
<evidence type="ECO:0000259" key="5">
    <source>
        <dbReference type="Pfam" id="PF13359"/>
    </source>
</evidence>
<dbReference type="EMBL" id="JAIQCV010000005">
    <property type="protein sequence ID" value="KAH1097713.1"/>
    <property type="molecule type" value="Genomic_DNA"/>
</dbReference>
<reference evidence="6 7" key="1">
    <citation type="journal article" date="2021" name="Plant Biotechnol. J.">
        <title>Multi-omics assisted identification of the key and species-specific regulatory components of drought-tolerant mechanisms in Gossypium stocksii.</title>
        <authorList>
            <person name="Yu D."/>
            <person name="Ke L."/>
            <person name="Zhang D."/>
            <person name="Wu Y."/>
            <person name="Sun Y."/>
            <person name="Mei J."/>
            <person name="Sun J."/>
            <person name="Sun Y."/>
        </authorList>
    </citation>
    <scope>NUCLEOTIDE SEQUENCE [LARGE SCALE GENOMIC DNA]</scope>
    <source>
        <strain evidence="7">cv. E1</strain>
        <tissue evidence="6">Leaf</tissue>
    </source>
</reference>
<dbReference type="InterPro" id="IPR024752">
    <property type="entry name" value="Myb/SANT-like_dom"/>
</dbReference>
<feature type="compositionally biased region" description="Basic residues" evidence="3">
    <location>
        <begin position="213"/>
        <end position="225"/>
    </location>
</feature>
<evidence type="ECO:0008006" key="8">
    <source>
        <dbReference type="Google" id="ProtNLM"/>
    </source>
</evidence>
<dbReference type="Pfam" id="PF12776">
    <property type="entry name" value="Myb_DNA-bind_3"/>
    <property type="match status" value="1"/>
</dbReference>
<dbReference type="PANTHER" id="PTHR31704:SF37">
    <property type="entry name" value="HEAT SHOCK PROTEIN"/>
    <property type="match status" value="1"/>
</dbReference>
<dbReference type="PANTHER" id="PTHR31704">
    <property type="entry name" value="MYB/SANT-LIKE DNA-BINDING DOMAIN PROTEIN-RELATED"/>
    <property type="match status" value="1"/>
</dbReference>
<evidence type="ECO:0000256" key="3">
    <source>
        <dbReference type="SAM" id="MobiDB-lite"/>
    </source>
</evidence>
<name>A0A9D4A7W0_9ROSI</name>
<sequence>MVKTRKFVEGDSSLATKAVWDDELTLIFCELCVNEVNAGNRPTTHLNSKGWENVVALFQAKTQKNYGKPQLKNKWDTLKKEWRLWKELLKDSTGIGWCPSKRTVNATEEWWAEKIQENPDFKRFKKKGIEPRLNDLMWQMFGGIVATGENAWAPSSGVLPSGVPMGDDTPNEGFGDSNENSNENEDIPSNEVPSNPSHETPNRRKETLGVVHGKGKKSSSSRKSSRNSLATHIEKLCESMASPRKSVNEIIFPHSEYSISNAMDALRDLEDEIPKKDELYYFAIKMFQIPVKREVFLNLDPDVRVWWLRREYAEQNPIASFSSLVMDEFNNMYNSFYMNYDTPELSEEAQRRIATIVTQVQHNNYHEEEEQVLSSVLLHHETYFTKQPCMDSNYTDTIKPIEGQFEEVPNHIRHDTRYWPHFKDCIGAIDGTHIKACISPSCQIPYIGRKGEPTQNIMAVCDFNMCFIFAFPGWEGTAHDSRIFLQALRKQQLKFPHPPPGKYYLVDSGYPQMAGFLGPYRGERYHLPDFHRGNHRASGKKEIFNHAHSSLRSVIERTFGVWKKKWPILRDIPSYSFDKQVLIVIATMVLHNYIRRHAWSNDEDFRQFENIPDMPISLGHFDRSESSSSNSESDLEIAMLRETIANSLMNQYL</sequence>
<organism evidence="6 7">
    <name type="scientific">Gossypium stocksii</name>
    <dbReference type="NCBI Taxonomy" id="47602"/>
    <lineage>
        <taxon>Eukaryota</taxon>
        <taxon>Viridiplantae</taxon>
        <taxon>Streptophyta</taxon>
        <taxon>Embryophyta</taxon>
        <taxon>Tracheophyta</taxon>
        <taxon>Spermatophyta</taxon>
        <taxon>Magnoliopsida</taxon>
        <taxon>eudicotyledons</taxon>
        <taxon>Gunneridae</taxon>
        <taxon>Pentapetalae</taxon>
        <taxon>rosids</taxon>
        <taxon>malvids</taxon>
        <taxon>Malvales</taxon>
        <taxon>Malvaceae</taxon>
        <taxon>Malvoideae</taxon>
        <taxon>Gossypium</taxon>
    </lineage>
</organism>
<dbReference type="OrthoDB" id="996621at2759"/>
<feature type="compositionally biased region" description="Low complexity" evidence="3">
    <location>
        <begin position="171"/>
        <end position="181"/>
    </location>
</feature>
<accession>A0A9D4A7W0</accession>
<dbReference type="Proteomes" id="UP000828251">
    <property type="component" value="Unassembled WGS sequence"/>
</dbReference>
<dbReference type="InterPro" id="IPR027806">
    <property type="entry name" value="HARBI1_dom"/>
</dbReference>
<comment type="caution">
    <text evidence="6">The sequence shown here is derived from an EMBL/GenBank/DDBJ whole genome shotgun (WGS) entry which is preliminary data.</text>
</comment>
<comment type="cofactor">
    <cofactor evidence="1">
        <name>a divalent metal cation</name>
        <dbReference type="ChEBI" id="CHEBI:60240"/>
    </cofactor>
</comment>
<dbReference type="GO" id="GO:0046872">
    <property type="term" value="F:metal ion binding"/>
    <property type="evidence" value="ECO:0007669"/>
    <property type="project" value="UniProtKB-KW"/>
</dbReference>
<feature type="region of interest" description="Disordered" evidence="3">
    <location>
        <begin position="156"/>
        <end position="229"/>
    </location>
</feature>
<feature type="domain" description="DDE Tnp4" evidence="5">
    <location>
        <begin position="429"/>
        <end position="592"/>
    </location>
</feature>
<keyword evidence="7" id="KW-1185">Reference proteome</keyword>
<evidence type="ECO:0000256" key="2">
    <source>
        <dbReference type="ARBA" id="ARBA00022723"/>
    </source>
</evidence>
<evidence type="ECO:0000313" key="6">
    <source>
        <dbReference type="EMBL" id="KAH1097713.1"/>
    </source>
</evidence>